<organism evidence="2 3">
    <name type="scientific">Pyrenophora tritici-repentis (strain Pt-1C-BFP)</name>
    <name type="common">Wheat tan spot fungus</name>
    <name type="synonym">Drechslera tritici-repentis</name>
    <dbReference type="NCBI Taxonomy" id="426418"/>
    <lineage>
        <taxon>Eukaryota</taxon>
        <taxon>Fungi</taxon>
        <taxon>Dikarya</taxon>
        <taxon>Ascomycota</taxon>
        <taxon>Pezizomycotina</taxon>
        <taxon>Dothideomycetes</taxon>
        <taxon>Pleosporomycetidae</taxon>
        <taxon>Pleosporales</taxon>
        <taxon>Pleosporineae</taxon>
        <taxon>Pleosporaceae</taxon>
        <taxon>Pyrenophora</taxon>
    </lineage>
</organism>
<keyword evidence="1" id="KW-0175">Coiled coil</keyword>
<dbReference type="HOGENOM" id="CLU_691059_0_0_1"/>
<evidence type="ECO:0000313" key="2">
    <source>
        <dbReference type="EMBL" id="EDU44341.1"/>
    </source>
</evidence>
<feature type="coiled-coil region" evidence="1">
    <location>
        <begin position="67"/>
        <end position="115"/>
    </location>
</feature>
<evidence type="ECO:0000256" key="1">
    <source>
        <dbReference type="SAM" id="Coils"/>
    </source>
</evidence>
<dbReference type="AlphaFoldDB" id="B2WMT1"/>
<sequence>MVPQAAPLPPFSATCRPQSLFNDNILARETIIRSLFSYPDWPNPKDRSYYKLDTNYVEPSFPEGEDIQAAYQRLKGLKTEHENVNTKLKILDQQNEELYIKLDELSRQLTKKEKVEEAATQFSRIWNLTCARKLQARFPREIRDLVYKHMLDAETIQKCYTYMIDKPPNVKTVEDHWGLPHFFKSSYMGRPIAREIVEMLYTLLPTVLQVRGTGSRDTYVFGSIVAERFISEDIWRIDVAPAELLKDFKILVNLEDVALDPEEGQLLTDLLLSIKNRKGFKLEIHLHQNKLRLNLWPQAFEVLKPILEEYERQDAAKILIIHRYENYPALWAIEDNLDRVETKLELNEMINRLGNNWMEDATKFSESHPEIEDRHRYYLVRTDADCESDRYPDFAAIRA</sequence>
<proteinExistence type="predicted"/>
<dbReference type="OrthoDB" id="3763466at2759"/>
<name>B2WMT1_PYRTR</name>
<dbReference type="Proteomes" id="UP000001471">
    <property type="component" value="Unassembled WGS sequence"/>
</dbReference>
<protein>
    <submittedName>
        <fullName evidence="2">Uncharacterized protein</fullName>
    </submittedName>
</protein>
<gene>
    <name evidence="2" type="ORF">PTRG_11291</name>
</gene>
<evidence type="ECO:0000313" key="3">
    <source>
        <dbReference type="Proteomes" id="UP000001471"/>
    </source>
</evidence>
<dbReference type="EMBL" id="DS231630">
    <property type="protein sequence ID" value="EDU44341.1"/>
    <property type="molecule type" value="Genomic_DNA"/>
</dbReference>
<dbReference type="InParanoid" id="B2WMT1"/>
<reference evidence="3" key="1">
    <citation type="journal article" date="2013" name="G3 (Bethesda)">
        <title>Comparative genomics of a plant-pathogenic fungus, Pyrenophora tritici-repentis, reveals transduplication and the impact of repeat elements on pathogenicity and population divergence.</title>
        <authorList>
            <person name="Manning V.A."/>
            <person name="Pandelova I."/>
            <person name="Dhillon B."/>
            <person name="Wilhelm L.J."/>
            <person name="Goodwin S.B."/>
            <person name="Berlin A.M."/>
            <person name="Figueroa M."/>
            <person name="Freitag M."/>
            <person name="Hane J.K."/>
            <person name="Henrissat B."/>
            <person name="Holman W.H."/>
            <person name="Kodira C.D."/>
            <person name="Martin J."/>
            <person name="Oliver R.P."/>
            <person name="Robbertse B."/>
            <person name="Schackwitz W."/>
            <person name="Schwartz D.C."/>
            <person name="Spatafora J.W."/>
            <person name="Turgeon B.G."/>
            <person name="Yandava C."/>
            <person name="Young S."/>
            <person name="Zhou S."/>
            <person name="Zeng Q."/>
            <person name="Grigoriev I.V."/>
            <person name="Ma L.-J."/>
            <person name="Ciuffetti L.M."/>
        </authorList>
    </citation>
    <scope>NUCLEOTIDE SEQUENCE [LARGE SCALE GENOMIC DNA]</scope>
    <source>
        <strain evidence="3">Pt-1C-BFP</strain>
    </source>
</reference>
<accession>B2WMT1</accession>